<dbReference type="RefSeq" id="WP_344768433.1">
    <property type="nucleotide sequence ID" value="NZ_BAABAK010000015.1"/>
</dbReference>
<evidence type="ECO:0000256" key="4">
    <source>
        <dbReference type="ARBA" id="ARBA00022679"/>
    </source>
</evidence>
<keyword evidence="3" id="KW-0597">Phosphoprotein</keyword>
<feature type="domain" description="Histidine kinase" evidence="8">
    <location>
        <begin position="394"/>
        <end position="611"/>
    </location>
</feature>
<dbReference type="Pfam" id="PF00512">
    <property type="entry name" value="HisKA"/>
    <property type="match status" value="1"/>
</dbReference>
<dbReference type="InterPro" id="IPR005467">
    <property type="entry name" value="His_kinase_dom"/>
</dbReference>
<dbReference type="InterPro" id="IPR003661">
    <property type="entry name" value="HisK_dim/P_dom"/>
</dbReference>
<dbReference type="PANTHER" id="PTHR43047">
    <property type="entry name" value="TWO-COMPONENT HISTIDINE PROTEIN KINASE"/>
    <property type="match status" value="1"/>
</dbReference>
<evidence type="ECO:0000259" key="8">
    <source>
        <dbReference type="PROSITE" id="PS50109"/>
    </source>
</evidence>
<proteinExistence type="predicted"/>
<keyword evidence="4" id="KW-0808">Transferase</keyword>
<keyword evidence="7" id="KW-0812">Transmembrane</keyword>
<keyword evidence="10" id="KW-1185">Reference proteome</keyword>
<evidence type="ECO:0000256" key="3">
    <source>
        <dbReference type="ARBA" id="ARBA00022553"/>
    </source>
</evidence>
<accession>A0ABP7Q4D8</accession>
<gene>
    <name evidence="9" type="ORF">GCM10022246_30710</name>
</gene>
<keyword evidence="7" id="KW-1133">Transmembrane helix</keyword>
<dbReference type="EC" id="2.7.13.3" evidence="2"/>
<comment type="caution">
    <text evidence="9">The sequence shown here is derived from an EMBL/GenBank/DDBJ whole genome shotgun (WGS) entry which is preliminary data.</text>
</comment>
<keyword evidence="5" id="KW-0418">Kinase</keyword>
<feature type="coiled-coil region" evidence="6">
    <location>
        <begin position="65"/>
        <end position="113"/>
    </location>
</feature>
<dbReference type="EMBL" id="BAABAK010000015">
    <property type="protein sequence ID" value="GAA3976099.1"/>
    <property type="molecule type" value="Genomic_DNA"/>
</dbReference>
<dbReference type="CDD" id="cd00082">
    <property type="entry name" value="HisKA"/>
    <property type="match status" value="1"/>
</dbReference>
<feature type="transmembrane region" description="Helical" evidence="7">
    <location>
        <begin position="357"/>
        <end position="379"/>
    </location>
</feature>
<keyword evidence="7" id="KW-0472">Membrane</keyword>
<dbReference type="SUPFAM" id="SSF47384">
    <property type="entry name" value="Homodimeric domain of signal transducing histidine kinase"/>
    <property type="match status" value="1"/>
</dbReference>
<dbReference type="PANTHER" id="PTHR43047:SF72">
    <property type="entry name" value="OSMOSENSING HISTIDINE PROTEIN KINASE SLN1"/>
    <property type="match status" value="1"/>
</dbReference>
<evidence type="ECO:0000256" key="6">
    <source>
        <dbReference type="SAM" id="Coils"/>
    </source>
</evidence>
<dbReference type="Gene3D" id="1.10.287.130">
    <property type="match status" value="1"/>
</dbReference>
<protein>
    <recommendedName>
        <fullName evidence="2">histidine kinase</fullName>
        <ecNumber evidence="2">2.7.13.3</ecNumber>
    </recommendedName>
</protein>
<keyword evidence="6" id="KW-0175">Coiled coil</keyword>
<dbReference type="PROSITE" id="PS50109">
    <property type="entry name" value="HIS_KIN"/>
    <property type="match status" value="1"/>
</dbReference>
<dbReference type="CDD" id="cd00075">
    <property type="entry name" value="HATPase"/>
    <property type="match status" value="1"/>
</dbReference>
<evidence type="ECO:0000313" key="10">
    <source>
        <dbReference type="Proteomes" id="UP001501081"/>
    </source>
</evidence>
<comment type="catalytic activity">
    <reaction evidence="1">
        <text>ATP + protein L-histidine = ADP + protein N-phospho-L-histidine.</text>
        <dbReference type="EC" id="2.7.13.3"/>
    </reaction>
</comment>
<feature type="transmembrane region" description="Helical" evidence="7">
    <location>
        <begin position="7"/>
        <end position="27"/>
    </location>
</feature>
<dbReference type="Pfam" id="PF02518">
    <property type="entry name" value="HATPase_c"/>
    <property type="match status" value="1"/>
</dbReference>
<evidence type="ECO:0000256" key="5">
    <source>
        <dbReference type="ARBA" id="ARBA00022777"/>
    </source>
</evidence>
<dbReference type="SUPFAM" id="SSF55874">
    <property type="entry name" value="ATPase domain of HSP90 chaperone/DNA topoisomerase II/histidine kinase"/>
    <property type="match status" value="1"/>
</dbReference>
<dbReference type="Proteomes" id="UP001501081">
    <property type="component" value="Unassembled WGS sequence"/>
</dbReference>
<dbReference type="Gene3D" id="3.30.565.10">
    <property type="entry name" value="Histidine kinase-like ATPase, C-terminal domain"/>
    <property type="match status" value="1"/>
</dbReference>
<name>A0ABP7Q4D8_9SPHI</name>
<dbReference type="InterPro" id="IPR036890">
    <property type="entry name" value="HATPase_C_sf"/>
</dbReference>
<evidence type="ECO:0000313" key="9">
    <source>
        <dbReference type="EMBL" id="GAA3976099.1"/>
    </source>
</evidence>
<evidence type="ECO:0000256" key="7">
    <source>
        <dbReference type="SAM" id="Phobius"/>
    </source>
</evidence>
<dbReference type="PRINTS" id="PR00344">
    <property type="entry name" value="BCTRLSENSOR"/>
</dbReference>
<evidence type="ECO:0000256" key="1">
    <source>
        <dbReference type="ARBA" id="ARBA00000085"/>
    </source>
</evidence>
<dbReference type="InterPro" id="IPR003594">
    <property type="entry name" value="HATPase_dom"/>
</dbReference>
<sequence length="611" mass="69778">MKKKSFWFITVLMTVALLGVFVMQLYYIREAYNLKSQLFDEQVNQTLTSVVNKIQRLSAADRITRKDAENKIKRSQDVRQRLLDIKDLKQQYAQAAELRESERENQIENYLNQQDSLIRTSYSAPKVITEKEYASLSSLDKPGLGSARLDMQMDAVVDIKSLVIKGYSMRSKLFSPDTKTFNFRTSQNLPDTIRYQVFESKTGKPLLLGLPKISDDLEKKFKREDAIAKRKLEIQIAALGKVPTEYSRYKMLEDVAREISEEKTPILERINFGSLNKRLKKEFLNHNITQDYNFQVKLTEKDSVLFLQASNPNFAFLPSNTYRTELFNNDLFRDPGMLEVSFPDKNSAIIGNLSATLASSVGLLLVLVFIFSYTLYAILKQKKISEMKTDFINNMTHEFKTPVATIMIASEALKDPEVTEDKSRLKRLANIIYDENVRLGSHIERVLSIARLEKGELKMENAEVDMNDLIVIVLDSMSLQLQKKNAILTVNTDAENAVVFGDELHLSNVLYNLIDNANKYSNDSPEITITTKNSGKNLIIDISDKGIGMTKEHSKRIFDQFYRVPTGNLHDVKGFGLGLNYVQDIIKKQNGTIKVRSEKDKGTTFEISLPL</sequence>
<dbReference type="SMART" id="SM00388">
    <property type="entry name" value="HisKA"/>
    <property type="match status" value="1"/>
</dbReference>
<reference evidence="10" key="1">
    <citation type="journal article" date="2019" name="Int. J. Syst. Evol. Microbiol.">
        <title>The Global Catalogue of Microorganisms (GCM) 10K type strain sequencing project: providing services to taxonomists for standard genome sequencing and annotation.</title>
        <authorList>
            <consortium name="The Broad Institute Genomics Platform"/>
            <consortium name="The Broad Institute Genome Sequencing Center for Infectious Disease"/>
            <person name="Wu L."/>
            <person name="Ma J."/>
        </authorList>
    </citation>
    <scope>NUCLEOTIDE SEQUENCE [LARGE SCALE GENOMIC DNA]</scope>
    <source>
        <strain evidence="10">JCM 17338</strain>
    </source>
</reference>
<evidence type="ECO:0000256" key="2">
    <source>
        <dbReference type="ARBA" id="ARBA00012438"/>
    </source>
</evidence>
<dbReference type="InterPro" id="IPR036097">
    <property type="entry name" value="HisK_dim/P_sf"/>
</dbReference>
<dbReference type="InterPro" id="IPR004358">
    <property type="entry name" value="Sig_transdc_His_kin-like_C"/>
</dbReference>
<dbReference type="SMART" id="SM00387">
    <property type="entry name" value="HATPase_c"/>
    <property type="match status" value="1"/>
</dbReference>
<organism evidence="9 10">
    <name type="scientific">Pedobacter ginsengiterrae</name>
    <dbReference type="NCBI Taxonomy" id="871696"/>
    <lineage>
        <taxon>Bacteria</taxon>
        <taxon>Pseudomonadati</taxon>
        <taxon>Bacteroidota</taxon>
        <taxon>Sphingobacteriia</taxon>
        <taxon>Sphingobacteriales</taxon>
        <taxon>Sphingobacteriaceae</taxon>
        <taxon>Pedobacter</taxon>
    </lineage>
</organism>